<dbReference type="Pfam" id="PF00005">
    <property type="entry name" value="ABC_tran"/>
    <property type="match status" value="1"/>
</dbReference>
<dbReference type="PROSITE" id="PS50893">
    <property type="entry name" value="ABC_TRANSPORTER_2"/>
    <property type="match status" value="1"/>
</dbReference>
<evidence type="ECO:0000256" key="11">
    <source>
        <dbReference type="SAM" id="Phobius"/>
    </source>
</evidence>
<keyword evidence="7 11" id="KW-1133">Transmembrane helix</keyword>
<dbReference type="GO" id="GO:0005886">
    <property type="term" value="C:plasma membrane"/>
    <property type="evidence" value="ECO:0007669"/>
    <property type="project" value="UniProtKB-SubCell"/>
</dbReference>
<feature type="transmembrane region" description="Helical" evidence="11">
    <location>
        <begin position="993"/>
        <end position="1022"/>
    </location>
</feature>
<keyword evidence="8 11" id="KW-0472">Membrane</keyword>
<reference evidence="13 14" key="2">
    <citation type="submission" date="2008-10" db="EMBL/GenBank/DDBJ databases">
        <authorList>
            <person name="Fulton L."/>
            <person name="Clifton S."/>
            <person name="Fulton B."/>
            <person name="Xu J."/>
            <person name="Minx P."/>
            <person name="Pepin K.H."/>
            <person name="Johnson M."/>
            <person name="Thiruvilangam P."/>
            <person name="Bhonagiri V."/>
            <person name="Nash W.E."/>
            <person name="Mardis E.R."/>
            <person name="Wilson R.K."/>
        </authorList>
    </citation>
    <scope>NUCLEOTIDE SEQUENCE [LARGE SCALE GENOMIC DNA]</scope>
    <source>
        <strain evidence="13 14">DSM 13279</strain>
    </source>
</reference>
<dbReference type="InterPro" id="IPR003838">
    <property type="entry name" value="ABC3_permease_C"/>
</dbReference>
<dbReference type="PANTHER" id="PTHR42798:SF6">
    <property type="entry name" value="CELL DIVISION ATP-BINDING PROTEIN FTSE"/>
    <property type="match status" value="1"/>
</dbReference>
<dbReference type="Gene3D" id="3.40.50.300">
    <property type="entry name" value="P-loop containing nucleotide triphosphate hydrolases"/>
    <property type="match status" value="1"/>
</dbReference>
<dbReference type="GeneID" id="98002927"/>
<dbReference type="PANTHER" id="PTHR42798">
    <property type="entry name" value="LIPOPROTEIN-RELEASING SYSTEM ATP-BINDING PROTEIN LOLD"/>
    <property type="match status" value="1"/>
</dbReference>
<evidence type="ECO:0000256" key="5">
    <source>
        <dbReference type="ARBA" id="ARBA00022741"/>
    </source>
</evidence>
<feature type="compositionally biased region" description="Low complexity" evidence="10">
    <location>
        <begin position="351"/>
        <end position="365"/>
    </location>
</feature>
<dbReference type="SMART" id="SM00382">
    <property type="entry name" value="AAA"/>
    <property type="match status" value="1"/>
</dbReference>
<evidence type="ECO:0000256" key="7">
    <source>
        <dbReference type="ARBA" id="ARBA00022989"/>
    </source>
</evidence>
<dbReference type="InterPro" id="IPR003439">
    <property type="entry name" value="ABC_transporter-like_ATP-bd"/>
</dbReference>
<feature type="compositionally biased region" description="Basic and acidic residues" evidence="10">
    <location>
        <begin position="231"/>
        <end position="242"/>
    </location>
</feature>
<proteinExistence type="inferred from homology"/>
<evidence type="ECO:0000256" key="3">
    <source>
        <dbReference type="ARBA" id="ARBA00022475"/>
    </source>
</evidence>
<dbReference type="GO" id="GO:0005524">
    <property type="term" value="F:ATP binding"/>
    <property type="evidence" value="ECO:0007669"/>
    <property type="project" value="UniProtKB-KW"/>
</dbReference>
<protein>
    <submittedName>
        <fullName evidence="13">ABC transporter, ATP-binding protein</fullName>
    </submittedName>
</protein>
<evidence type="ECO:0000256" key="9">
    <source>
        <dbReference type="ARBA" id="ARBA00038388"/>
    </source>
</evidence>
<dbReference type="RefSeq" id="WP_006720284.1">
    <property type="nucleotide sequence ID" value="NZ_CP085935.1"/>
</dbReference>
<keyword evidence="3" id="KW-1003">Cell membrane</keyword>
<dbReference type="InterPro" id="IPR027417">
    <property type="entry name" value="P-loop_NTPase"/>
</dbReference>
<feature type="region of interest" description="Disordered" evidence="10">
    <location>
        <begin position="337"/>
        <end position="377"/>
    </location>
</feature>
<evidence type="ECO:0000256" key="1">
    <source>
        <dbReference type="ARBA" id="ARBA00004429"/>
    </source>
</evidence>
<dbReference type="HOGENOM" id="CLU_000604_9_0_11"/>
<accession>B6G981</accession>
<feature type="compositionally biased region" description="Basic and acidic residues" evidence="10">
    <location>
        <begin position="366"/>
        <end position="376"/>
    </location>
</feature>
<keyword evidence="2" id="KW-0813">Transport</keyword>
<dbReference type="CDD" id="cd03255">
    <property type="entry name" value="ABC_MJ0796_LolCDE_FtsE"/>
    <property type="match status" value="1"/>
</dbReference>
<keyword evidence="14" id="KW-1185">Reference proteome</keyword>
<dbReference type="OrthoDB" id="2079174at2"/>
<evidence type="ECO:0000256" key="10">
    <source>
        <dbReference type="SAM" id="MobiDB-lite"/>
    </source>
</evidence>
<evidence type="ECO:0000256" key="6">
    <source>
        <dbReference type="ARBA" id="ARBA00022840"/>
    </source>
</evidence>
<dbReference type="eggNOG" id="COG1136">
    <property type="taxonomic scope" value="Bacteria"/>
</dbReference>
<name>B6G981_9ACTN</name>
<keyword evidence="6 13" id="KW-0067">ATP-binding</keyword>
<dbReference type="AlphaFoldDB" id="B6G981"/>
<feature type="transmembrane region" description="Helical" evidence="11">
    <location>
        <begin position="1089"/>
        <end position="1109"/>
    </location>
</feature>
<dbReference type="GO" id="GO:0022857">
    <property type="term" value="F:transmembrane transporter activity"/>
    <property type="evidence" value="ECO:0007669"/>
    <property type="project" value="UniProtKB-ARBA"/>
</dbReference>
<organism evidence="13 14">
    <name type="scientific">Collinsella stercoris DSM 13279</name>
    <dbReference type="NCBI Taxonomy" id="445975"/>
    <lineage>
        <taxon>Bacteria</taxon>
        <taxon>Bacillati</taxon>
        <taxon>Actinomycetota</taxon>
        <taxon>Coriobacteriia</taxon>
        <taxon>Coriobacteriales</taxon>
        <taxon>Coriobacteriaceae</taxon>
        <taxon>Collinsella</taxon>
    </lineage>
</organism>
<dbReference type="FunFam" id="3.40.50.300:FF:000032">
    <property type="entry name" value="Export ABC transporter ATP-binding protein"/>
    <property type="match status" value="1"/>
</dbReference>
<evidence type="ECO:0000313" key="14">
    <source>
        <dbReference type="Proteomes" id="UP000003560"/>
    </source>
</evidence>
<feature type="region of interest" description="Disordered" evidence="10">
    <location>
        <begin position="221"/>
        <end position="259"/>
    </location>
</feature>
<dbReference type="InterPro" id="IPR017871">
    <property type="entry name" value="ABC_transporter-like_CS"/>
</dbReference>
<dbReference type="SUPFAM" id="SSF52540">
    <property type="entry name" value="P-loop containing nucleoside triphosphate hydrolases"/>
    <property type="match status" value="1"/>
</dbReference>
<feature type="domain" description="ABC transporter" evidence="12">
    <location>
        <begin position="2"/>
        <end position="240"/>
    </location>
</feature>
<comment type="caution">
    <text evidence="13">The sequence shown here is derived from an EMBL/GenBank/DDBJ whole genome shotgun (WGS) entry which is preliminary data.</text>
</comment>
<keyword evidence="5" id="KW-0547">Nucleotide-binding</keyword>
<comment type="subcellular location">
    <subcellularLocation>
        <location evidence="1">Cell inner membrane</location>
        <topology evidence="1">Multi-pass membrane protein</topology>
    </subcellularLocation>
</comment>
<evidence type="ECO:0000256" key="8">
    <source>
        <dbReference type="ARBA" id="ARBA00023136"/>
    </source>
</evidence>
<evidence type="ECO:0000256" key="4">
    <source>
        <dbReference type="ARBA" id="ARBA00022692"/>
    </source>
</evidence>
<dbReference type="EMBL" id="ABXJ01000034">
    <property type="protein sequence ID" value="EEA91140.1"/>
    <property type="molecule type" value="Genomic_DNA"/>
</dbReference>
<comment type="similarity">
    <text evidence="9">Belongs to the ABC transporter superfamily. Macrolide exporter (TC 3.A.1.122) family.</text>
</comment>
<feature type="transmembrane region" description="Helical" evidence="11">
    <location>
        <begin position="284"/>
        <end position="303"/>
    </location>
</feature>
<dbReference type="Proteomes" id="UP000003560">
    <property type="component" value="Unassembled WGS sequence"/>
</dbReference>
<dbReference type="InterPro" id="IPR003593">
    <property type="entry name" value="AAA+_ATPase"/>
</dbReference>
<reference evidence="13 14" key="1">
    <citation type="submission" date="2008-10" db="EMBL/GenBank/DDBJ databases">
        <title>Draft genome sequence of Collinsella stercoris (DSM 13279).</title>
        <authorList>
            <person name="Sudarsanam P."/>
            <person name="Ley R."/>
            <person name="Guruge J."/>
            <person name="Turnbaugh P.J."/>
            <person name="Mahowald M."/>
            <person name="Liep D."/>
            <person name="Gordon J."/>
        </authorList>
    </citation>
    <scope>NUCLEOTIDE SEQUENCE [LARGE SCALE GENOMIC DNA]</scope>
    <source>
        <strain evidence="13 14">DSM 13279</strain>
    </source>
</reference>
<dbReference type="Pfam" id="PF02687">
    <property type="entry name" value="FtsX"/>
    <property type="match status" value="1"/>
</dbReference>
<evidence type="ECO:0000259" key="12">
    <source>
        <dbReference type="PROSITE" id="PS50893"/>
    </source>
</evidence>
<dbReference type="InterPro" id="IPR017911">
    <property type="entry name" value="MacB-like_ATP-bd"/>
</dbReference>
<sequence>MIDIRDIRKTYTTGDLVQRALDGVSVTFRDSEFVAVLGPSGSGKTTFLNILGGFDRADSGDIVVNGVSTRDYGDAEWDTYRNHRVGFIFQSYNLIPHQTILANVELALTLAGVDRAERTRRATAALERVGLGAHINKKPAQLSGGQMQRVAIARALVNDPEIVLADEPTGALDTETGIQVMDLLAEVARERLVIMVTHNPQLAEDYATRIVRIQDGRIVGDTNPVTPEEAAASRREAARGEDGSLGGEGSGAPAKGPARRSSMSLLTALSLSFNNLMTKKGRTIMTAFAGSIGIIGIAAILALSNGVNGYIAKVEQDTLSSYPLTIARQSYDLTSMMTGDGGSTSGEDADGAAGEDAAGDDTASASRDDAQPEPGDKIPVFTMLSDMFASVKSNDMASFKTFLDEDAKELESEVSAIQYDYGITPLVYRRNPDADPVRVSPNAMSTAMTGGASSAAMAGTMMTGTTAFNEMIDNPELLDEQYDVVAGRWARSADECVLVLSSTGKVSDYTLYSIGVLDPAKLDAMVEGAMGGTGEVEVPEADVDFTYDDALGTSFKVLSPVDSYRKNAETGGWTDMSDDAAFMAQQVERGLDLRVVGVVRPSPTAKSAALSQGIAYTPALTHALMDRATDSEIVRQQLANPEVDVFTGKSFATLQEEAKRGVDLESLFTVDEAMLRSAFSIDASALSQGLDLAGFDLAGLKLPSVDIDLSGALAGVDIESIIAGAPAPDLSGILGDLGSDPVLSPEELERVAELSGAYVQGFLTYLMSGGGAGLDPSAPDFGEKLLAAFAAYAQTEEARATLDAIADIAGKPVADRLERIARAYVSDQLAPYMAQAFTGLFEQVGESIGQAVSSQLQSGLGAAMGAFAEQLGPQLGERLAANMQNAFHVDGSAFASAIHFNMDADDLASLMASYANSGKLTYENNLVTLGYADASDPAAVSIYPVDFEAKETVLAHIDAYNEDMRADGEEDKTIVYTDYMGVLMGSVTSIVNMISLVLIAFVSISLVVSSIMIGIITYISVLERKKEIGILRAMGASKRNIANVFNAETFIEGLIAGVLAIAVVVAVSIPVNAWALANHQIENVMQLPVASALGLILISVLLTVIAGLIPSRNAARRDPVEALRSE</sequence>
<evidence type="ECO:0000256" key="2">
    <source>
        <dbReference type="ARBA" id="ARBA00022448"/>
    </source>
</evidence>
<dbReference type="GO" id="GO:0016887">
    <property type="term" value="F:ATP hydrolysis activity"/>
    <property type="evidence" value="ECO:0007669"/>
    <property type="project" value="InterPro"/>
</dbReference>
<feature type="transmembrane region" description="Helical" evidence="11">
    <location>
        <begin position="1043"/>
        <end position="1069"/>
    </location>
</feature>
<evidence type="ECO:0000313" key="13">
    <source>
        <dbReference type="EMBL" id="EEA91140.1"/>
    </source>
</evidence>
<dbReference type="GO" id="GO:0098796">
    <property type="term" value="C:membrane protein complex"/>
    <property type="evidence" value="ECO:0007669"/>
    <property type="project" value="UniProtKB-ARBA"/>
</dbReference>
<dbReference type="STRING" id="445975.COLSTE_00622"/>
<gene>
    <name evidence="13" type="ORF">COLSTE_00622</name>
</gene>
<dbReference type="PROSITE" id="PS00211">
    <property type="entry name" value="ABC_TRANSPORTER_1"/>
    <property type="match status" value="1"/>
</dbReference>
<keyword evidence="4 11" id="KW-0812">Transmembrane</keyword>
<dbReference type="eggNOG" id="COG0577">
    <property type="taxonomic scope" value="Bacteria"/>
</dbReference>